<evidence type="ECO:0008006" key="4">
    <source>
        <dbReference type="Google" id="ProtNLM"/>
    </source>
</evidence>
<dbReference type="PROSITE" id="PS51257">
    <property type="entry name" value="PROKAR_LIPOPROTEIN"/>
    <property type="match status" value="1"/>
</dbReference>
<sequence length="98" mass="10756">MNQHKLTLAVLICLFLSACTSSSGVIPDGKDSYRIMYTGDTGFTNSNTLQKNAYQEASVFCAKLGKIVETVNMESKQSRPLGGWPEASLLFKCVERSE</sequence>
<comment type="caution">
    <text evidence="2">The sequence shown here is derived from an EMBL/GenBank/DDBJ whole genome shotgun (WGS) entry which is preliminary data.</text>
</comment>
<gene>
    <name evidence="2" type="ORF">WG68_08520</name>
</gene>
<protein>
    <recommendedName>
        <fullName evidence="4">Lipoprotein</fullName>
    </recommendedName>
</protein>
<feature type="chain" id="PRO_5005644308" description="Lipoprotein" evidence="1">
    <location>
        <begin position="24"/>
        <end position="98"/>
    </location>
</feature>
<dbReference type="OrthoDB" id="8910228at2"/>
<evidence type="ECO:0000313" key="2">
    <source>
        <dbReference type="EMBL" id="KKO45751.1"/>
    </source>
</evidence>
<reference evidence="2 3" key="1">
    <citation type="submission" date="2015-03" db="EMBL/GenBank/DDBJ databases">
        <title>Draft genome sequences of two protease-producing strains of Arsukibacterium isolated from two cold and alkaline environments.</title>
        <authorList>
            <person name="Lylloff J.E."/>
            <person name="Skov L.B."/>
            <person name="Jepsen M."/>
            <person name="Hallin P.F."/>
            <person name="Sorensen S.J."/>
            <person name="Stougaard P."/>
            <person name="Glaring M.A."/>
        </authorList>
    </citation>
    <scope>NUCLEOTIDE SEQUENCE [LARGE SCALE GENOMIC DNA]</scope>
    <source>
        <strain evidence="2 3">GCM72</strain>
    </source>
</reference>
<keyword evidence="3" id="KW-1185">Reference proteome</keyword>
<organism evidence="2 3">
    <name type="scientific">Arsukibacterium ikkense</name>
    <dbReference type="NCBI Taxonomy" id="336831"/>
    <lineage>
        <taxon>Bacteria</taxon>
        <taxon>Pseudomonadati</taxon>
        <taxon>Pseudomonadota</taxon>
        <taxon>Gammaproteobacteria</taxon>
        <taxon>Chromatiales</taxon>
        <taxon>Chromatiaceae</taxon>
        <taxon>Arsukibacterium</taxon>
    </lineage>
</organism>
<evidence type="ECO:0000313" key="3">
    <source>
        <dbReference type="Proteomes" id="UP000034228"/>
    </source>
</evidence>
<keyword evidence="1" id="KW-0732">Signal</keyword>
<dbReference type="RefSeq" id="WP_046557269.1">
    <property type="nucleotide sequence ID" value="NZ_LAHO01000007.1"/>
</dbReference>
<proteinExistence type="predicted"/>
<dbReference type="AlphaFoldDB" id="A0A0M2V540"/>
<dbReference type="Proteomes" id="UP000034228">
    <property type="component" value="Unassembled WGS sequence"/>
</dbReference>
<name>A0A0M2V540_9GAMM</name>
<dbReference type="EMBL" id="LAHO01000007">
    <property type="protein sequence ID" value="KKO45751.1"/>
    <property type="molecule type" value="Genomic_DNA"/>
</dbReference>
<feature type="signal peptide" evidence="1">
    <location>
        <begin position="1"/>
        <end position="23"/>
    </location>
</feature>
<accession>A0A0M2V540</accession>
<evidence type="ECO:0000256" key="1">
    <source>
        <dbReference type="SAM" id="SignalP"/>
    </source>
</evidence>